<keyword evidence="5" id="KW-0597">Phosphoprotein</keyword>
<dbReference type="GO" id="GO:0055070">
    <property type="term" value="P:copper ion homeostasis"/>
    <property type="evidence" value="ECO:0007669"/>
    <property type="project" value="TreeGrafter"/>
</dbReference>
<evidence type="ECO:0000256" key="9">
    <source>
        <dbReference type="ARBA" id="ARBA00022840"/>
    </source>
</evidence>
<dbReference type="PROSITE" id="PS00154">
    <property type="entry name" value="ATPASE_E1_E2"/>
    <property type="match status" value="1"/>
</dbReference>
<dbReference type="Pfam" id="PF00403">
    <property type="entry name" value="HMA"/>
    <property type="match status" value="1"/>
</dbReference>
<feature type="transmembrane region" description="Helical" evidence="15">
    <location>
        <begin position="214"/>
        <end position="237"/>
    </location>
</feature>
<dbReference type="SUPFAM" id="SSF81653">
    <property type="entry name" value="Calcium ATPase, transduction domain A"/>
    <property type="match status" value="1"/>
</dbReference>
<dbReference type="PANTHER" id="PTHR43520:SF5">
    <property type="entry name" value="CATION-TRANSPORTING P-TYPE ATPASE-RELATED"/>
    <property type="match status" value="1"/>
</dbReference>
<protein>
    <submittedName>
        <fullName evidence="17">Copper-translocating P-type ATPase</fullName>
    </submittedName>
</protein>
<dbReference type="Gene3D" id="2.70.150.10">
    <property type="entry name" value="Calcium-transporting ATPase, cytoplasmic transduction domain A"/>
    <property type="match status" value="1"/>
</dbReference>
<keyword evidence="13" id="KW-0406">Ion transport</keyword>
<keyword evidence="14 15" id="KW-0472">Membrane</keyword>
<proteinExistence type="inferred from homology"/>
<feature type="transmembrane region" description="Helical" evidence="15">
    <location>
        <begin position="426"/>
        <end position="447"/>
    </location>
</feature>
<feature type="transmembrane region" description="Helical" evidence="15">
    <location>
        <begin position="273"/>
        <end position="291"/>
    </location>
</feature>
<evidence type="ECO:0000256" key="11">
    <source>
        <dbReference type="ARBA" id="ARBA00022967"/>
    </source>
</evidence>
<comment type="similarity">
    <text evidence="2 15">Belongs to the cation transport ATPase (P-type) (TC 3.A.3) family. Type IB subfamily.</text>
</comment>
<dbReference type="NCBIfam" id="TIGR01494">
    <property type="entry name" value="ATPase_P-type"/>
    <property type="match status" value="1"/>
</dbReference>
<keyword evidence="11" id="KW-1278">Translocase</keyword>
<evidence type="ECO:0000256" key="7">
    <source>
        <dbReference type="ARBA" id="ARBA00022723"/>
    </source>
</evidence>
<accession>A0A432WS05</accession>
<gene>
    <name evidence="17" type="ORF">CWE11_01455</name>
</gene>
<evidence type="ECO:0000256" key="15">
    <source>
        <dbReference type="RuleBase" id="RU362081"/>
    </source>
</evidence>
<dbReference type="InterPro" id="IPR023299">
    <property type="entry name" value="ATPase_P-typ_cyto_dom_N"/>
</dbReference>
<feature type="transmembrane region" description="Helical" evidence="15">
    <location>
        <begin position="777"/>
        <end position="795"/>
    </location>
</feature>
<dbReference type="SUPFAM" id="SSF55008">
    <property type="entry name" value="HMA, heavy metal-associated domain"/>
    <property type="match status" value="1"/>
</dbReference>
<dbReference type="NCBIfam" id="TIGR01511">
    <property type="entry name" value="ATPase-IB1_Cu"/>
    <property type="match status" value="1"/>
</dbReference>
<organism evidence="17 18">
    <name type="scientific">Aliidiomarina sanyensis</name>
    <dbReference type="NCBI Taxonomy" id="1249555"/>
    <lineage>
        <taxon>Bacteria</taxon>
        <taxon>Pseudomonadati</taxon>
        <taxon>Pseudomonadota</taxon>
        <taxon>Gammaproteobacteria</taxon>
        <taxon>Alteromonadales</taxon>
        <taxon>Idiomarinaceae</taxon>
        <taxon>Aliidiomarina</taxon>
    </lineage>
</organism>
<evidence type="ECO:0000259" key="16">
    <source>
        <dbReference type="PROSITE" id="PS50846"/>
    </source>
</evidence>
<dbReference type="InterPro" id="IPR027256">
    <property type="entry name" value="P-typ_ATPase_IB"/>
</dbReference>
<dbReference type="InterPro" id="IPR059000">
    <property type="entry name" value="ATPase_P-type_domA"/>
</dbReference>
<dbReference type="InterPro" id="IPR001757">
    <property type="entry name" value="P_typ_ATPase"/>
</dbReference>
<dbReference type="SUPFAM" id="SSF56784">
    <property type="entry name" value="HAD-like"/>
    <property type="match status" value="1"/>
</dbReference>
<feature type="transmembrane region" description="Helical" evidence="15">
    <location>
        <begin position="453"/>
        <end position="473"/>
    </location>
</feature>
<feature type="transmembrane region" description="Helical" evidence="15">
    <location>
        <begin position="752"/>
        <end position="771"/>
    </location>
</feature>
<dbReference type="InterPro" id="IPR021993">
    <property type="entry name" value="ATPase-cat-bd"/>
</dbReference>
<feature type="transmembrane region" description="Helical" evidence="15">
    <location>
        <begin position="249"/>
        <end position="267"/>
    </location>
</feature>
<evidence type="ECO:0000256" key="13">
    <source>
        <dbReference type="ARBA" id="ARBA00023065"/>
    </source>
</evidence>
<reference evidence="17 18" key="1">
    <citation type="journal article" date="2011" name="Front. Microbiol.">
        <title>Genomic signatures of strain selection and enhancement in Bacillus atrophaeus var. globigii, a historical biowarfare simulant.</title>
        <authorList>
            <person name="Gibbons H.S."/>
            <person name="Broomall S.M."/>
            <person name="McNew L.A."/>
            <person name="Daligault H."/>
            <person name="Chapman C."/>
            <person name="Bruce D."/>
            <person name="Karavis M."/>
            <person name="Krepps M."/>
            <person name="McGregor P.A."/>
            <person name="Hong C."/>
            <person name="Park K.H."/>
            <person name="Akmal A."/>
            <person name="Feldman A."/>
            <person name="Lin J.S."/>
            <person name="Chang W.E."/>
            <person name="Higgs B.W."/>
            <person name="Demirev P."/>
            <person name="Lindquist J."/>
            <person name="Liem A."/>
            <person name="Fochler E."/>
            <person name="Read T.D."/>
            <person name="Tapia R."/>
            <person name="Johnson S."/>
            <person name="Bishop-Lilly K.A."/>
            <person name="Detter C."/>
            <person name="Han C."/>
            <person name="Sozhamannan S."/>
            <person name="Rosenzweig C.N."/>
            <person name="Skowronski E.W."/>
        </authorList>
    </citation>
    <scope>NUCLEOTIDE SEQUENCE [LARGE SCALE GENOMIC DNA]</scope>
    <source>
        <strain evidence="17 18">GYP-17</strain>
    </source>
</reference>
<dbReference type="PRINTS" id="PR00943">
    <property type="entry name" value="CUATPASE"/>
</dbReference>
<dbReference type="Gene3D" id="3.40.50.1000">
    <property type="entry name" value="HAD superfamily/HAD-like"/>
    <property type="match status" value="1"/>
</dbReference>
<keyword evidence="9 15" id="KW-0067">ATP-binding</keyword>
<dbReference type="FunFam" id="3.30.70.100:FF:000005">
    <property type="entry name" value="Copper-exporting P-type ATPase A"/>
    <property type="match status" value="1"/>
</dbReference>
<dbReference type="GO" id="GO:0043682">
    <property type="term" value="F:P-type divalent copper transporter activity"/>
    <property type="evidence" value="ECO:0007669"/>
    <property type="project" value="TreeGrafter"/>
</dbReference>
<evidence type="ECO:0000256" key="14">
    <source>
        <dbReference type="ARBA" id="ARBA00023136"/>
    </source>
</evidence>
<keyword evidence="12 15" id="KW-1133">Transmembrane helix</keyword>
<evidence type="ECO:0000256" key="5">
    <source>
        <dbReference type="ARBA" id="ARBA00022553"/>
    </source>
</evidence>
<evidence type="ECO:0000313" key="18">
    <source>
        <dbReference type="Proteomes" id="UP000288405"/>
    </source>
</evidence>
<dbReference type="GO" id="GO:0005524">
    <property type="term" value="F:ATP binding"/>
    <property type="evidence" value="ECO:0007669"/>
    <property type="project" value="UniProtKB-UniRule"/>
</dbReference>
<dbReference type="InterPro" id="IPR036412">
    <property type="entry name" value="HAD-like_sf"/>
</dbReference>
<evidence type="ECO:0000256" key="1">
    <source>
        <dbReference type="ARBA" id="ARBA00004651"/>
    </source>
</evidence>
<evidence type="ECO:0000256" key="8">
    <source>
        <dbReference type="ARBA" id="ARBA00022741"/>
    </source>
</evidence>
<evidence type="ECO:0000256" key="4">
    <source>
        <dbReference type="ARBA" id="ARBA00022475"/>
    </source>
</evidence>
<dbReference type="PRINTS" id="PR00119">
    <property type="entry name" value="CATATPASE"/>
</dbReference>
<dbReference type="Gene3D" id="3.30.70.100">
    <property type="match status" value="1"/>
</dbReference>
<name>A0A432WS05_9GAMM</name>
<keyword evidence="4 15" id="KW-1003">Cell membrane</keyword>
<dbReference type="OrthoDB" id="9814270at2"/>
<dbReference type="Pfam" id="PF12156">
    <property type="entry name" value="ATPase-cat_bd"/>
    <property type="match status" value="1"/>
</dbReference>
<keyword evidence="8 15" id="KW-0547">Nucleotide-binding</keyword>
<dbReference type="GO" id="GO:0005886">
    <property type="term" value="C:plasma membrane"/>
    <property type="evidence" value="ECO:0007669"/>
    <property type="project" value="UniProtKB-SubCell"/>
</dbReference>
<dbReference type="InterPro" id="IPR017969">
    <property type="entry name" value="Heavy-metal-associated_CS"/>
</dbReference>
<sequence length="799" mass="87459">MGQATCFHCFEPVPRGLELTVRIDGAAQPMCCYGCQSVAQTIVDQGLTHFYKYRDTSTATPALIPDELQQIQAQLKQYDDPDIQREFVKSTEHTQMATLAIEGMTCAACAWLIEKQLYHIQGVLKVVVNSTTERVQVEWDQRHTQLSQILSAIYAVGYKALPFQQADLEASYERKRKGYIRRLGVAGIASMQTMMVAFGLYYEDIDETTKLYFWWVSLLFTAPVIVYSCQPFFANAIRALKARTLNMDVPVALAMAIMFIASFYATVTDTGEVYYECVTMFAFFLLSGRFLELQARHKALANAANLMKLIPAIAEREAPDGSWSQVMVKYLETGDRIRVRPGDTIPVDGTLETAQAWCDEAMLTGESRPVAKQQGDTVYAGAINQEQAITIQVAATRQDTLLSGIIALQDSAMEQKPKFVRIADVVGRYFIGAMLIVSLLTYTGWLFVDPDRAFWVTLAVLVATCPCALSLAAPTAMSGAVSRLNRTGILLKQAVLVERVPHMKTLCVDKTGTLTKGKFALIQQWYLRSELDETWVMQMAAALEASSEHPLARPFIQAAAPLSGVTTENVPGSGIEGVHGASRYRLGNQSFVEGLSGPLTAPSPSANVFLGDAHGLIAAWQVDDEVREGARDAIQWAQYSGMNVVMLTGDSHARAHALAQALGIDRVFAELKPDDKLHHLEQLRTEGPVLMIGDGINDGPVLAAADGSITFASGSDLAQSSSDVVFLTGDFSALKRLQQTSLKTKAIIRQNFAWALGYNLTILPLAITGFVGPLLAMLGMSISSLIVVSNSLRLMKRAK</sequence>
<evidence type="ECO:0000256" key="2">
    <source>
        <dbReference type="ARBA" id="ARBA00006024"/>
    </source>
</evidence>
<dbReference type="Gene3D" id="3.40.1110.10">
    <property type="entry name" value="Calcium-transporting ATPase, cytoplasmic domain N"/>
    <property type="match status" value="1"/>
</dbReference>
<dbReference type="InterPro" id="IPR018303">
    <property type="entry name" value="ATPase_P-typ_P_site"/>
</dbReference>
<dbReference type="PROSITE" id="PS50846">
    <property type="entry name" value="HMA_2"/>
    <property type="match status" value="1"/>
</dbReference>
<dbReference type="Pfam" id="PF00122">
    <property type="entry name" value="E1-E2_ATPase"/>
    <property type="match status" value="1"/>
</dbReference>
<dbReference type="NCBIfam" id="TIGR01512">
    <property type="entry name" value="ATPase-IB2_Cd"/>
    <property type="match status" value="1"/>
</dbReference>
<feature type="domain" description="HMA" evidence="16">
    <location>
        <begin position="95"/>
        <end position="161"/>
    </location>
</feature>
<keyword evidence="18" id="KW-1185">Reference proteome</keyword>
<dbReference type="InterPro" id="IPR023214">
    <property type="entry name" value="HAD_sf"/>
</dbReference>
<keyword evidence="10" id="KW-0460">Magnesium</keyword>
<dbReference type="NCBIfam" id="TIGR01525">
    <property type="entry name" value="ATPase-IB_hvy"/>
    <property type="match status" value="1"/>
</dbReference>
<dbReference type="AlphaFoldDB" id="A0A432WS05"/>
<dbReference type="Pfam" id="PF00702">
    <property type="entry name" value="Hydrolase"/>
    <property type="match status" value="1"/>
</dbReference>
<evidence type="ECO:0000256" key="10">
    <source>
        <dbReference type="ARBA" id="ARBA00022842"/>
    </source>
</evidence>
<dbReference type="InterPro" id="IPR006121">
    <property type="entry name" value="HMA_dom"/>
</dbReference>
<dbReference type="CDD" id="cd00371">
    <property type="entry name" value="HMA"/>
    <property type="match status" value="1"/>
</dbReference>
<keyword evidence="7 15" id="KW-0479">Metal-binding</keyword>
<dbReference type="PANTHER" id="PTHR43520">
    <property type="entry name" value="ATP7, ISOFORM B"/>
    <property type="match status" value="1"/>
</dbReference>
<evidence type="ECO:0000256" key="3">
    <source>
        <dbReference type="ARBA" id="ARBA00022448"/>
    </source>
</evidence>
<dbReference type="InterPro" id="IPR023298">
    <property type="entry name" value="ATPase_P-typ_TM_dom_sf"/>
</dbReference>
<evidence type="ECO:0000256" key="6">
    <source>
        <dbReference type="ARBA" id="ARBA00022692"/>
    </source>
</evidence>
<dbReference type="GO" id="GO:0016887">
    <property type="term" value="F:ATP hydrolysis activity"/>
    <property type="evidence" value="ECO:0007669"/>
    <property type="project" value="InterPro"/>
</dbReference>
<dbReference type="Proteomes" id="UP000288405">
    <property type="component" value="Unassembled WGS sequence"/>
</dbReference>
<dbReference type="PROSITE" id="PS01047">
    <property type="entry name" value="HMA_1"/>
    <property type="match status" value="1"/>
</dbReference>
<keyword evidence="3" id="KW-0813">Transport</keyword>
<feature type="transmembrane region" description="Helical" evidence="15">
    <location>
        <begin position="183"/>
        <end position="202"/>
    </location>
</feature>
<dbReference type="CDD" id="cd02079">
    <property type="entry name" value="P-type_ATPase_HM"/>
    <property type="match status" value="1"/>
</dbReference>
<comment type="subcellular location">
    <subcellularLocation>
        <location evidence="1">Cell membrane</location>
        <topology evidence="1">Multi-pass membrane protein</topology>
    </subcellularLocation>
</comment>
<dbReference type="SUPFAM" id="SSF81665">
    <property type="entry name" value="Calcium ATPase, transmembrane domain M"/>
    <property type="match status" value="1"/>
</dbReference>
<keyword evidence="6 15" id="KW-0812">Transmembrane</keyword>
<dbReference type="InterPro" id="IPR036163">
    <property type="entry name" value="HMA_dom_sf"/>
</dbReference>
<dbReference type="EMBL" id="PIPM01000001">
    <property type="protein sequence ID" value="RUO36509.1"/>
    <property type="molecule type" value="Genomic_DNA"/>
</dbReference>
<dbReference type="InterPro" id="IPR008250">
    <property type="entry name" value="ATPase_P-typ_transduc_dom_A_sf"/>
</dbReference>
<evidence type="ECO:0000256" key="12">
    <source>
        <dbReference type="ARBA" id="ARBA00022989"/>
    </source>
</evidence>
<evidence type="ECO:0000313" key="17">
    <source>
        <dbReference type="EMBL" id="RUO36509.1"/>
    </source>
</evidence>
<comment type="caution">
    <text evidence="17">The sequence shown here is derived from an EMBL/GenBank/DDBJ whole genome shotgun (WGS) entry which is preliminary data.</text>
</comment>
<dbReference type="GO" id="GO:0005507">
    <property type="term" value="F:copper ion binding"/>
    <property type="evidence" value="ECO:0007669"/>
    <property type="project" value="TreeGrafter"/>
</dbReference>